<reference evidence="1 2" key="1">
    <citation type="journal article" date="2007" name="Proc. Natl. Acad. Sci. U.S.A.">
        <title>Characterization of a marine gammaproteobacterium capable of aerobic anoxygenic photosynthesis.</title>
        <authorList>
            <person name="Fuchs B.M."/>
            <person name="Spring S."/>
            <person name="Teeling H."/>
            <person name="Quast C."/>
            <person name="Wulf J."/>
            <person name="Schattenhofer M."/>
            <person name="Yan S."/>
            <person name="Ferriera S."/>
            <person name="Johnson J."/>
            <person name="Glockner F.O."/>
            <person name="Amann R."/>
        </authorList>
    </citation>
    <scope>NUCLEOTIDE SEQUENCE [LARGE SCALE GENOMIC DNA]</scope>
    <source>
        <strain evidence="1">KT71</strain>
    </source>
</reference>
<reference evidence="1 2" key="2">
    <citation type="journal article" date="2009" name="PLoS ONE">
        <title>The photosynthetic apparatus and its regulation in the aerobic gammaproteobacterium Congregibacter litoralis gen. nov., sp. nov.</title>
        <authorList>
            <person name="Spring S."/>
            <person name="Lunsdorf H."/>
            <person name="Fuchs B.M."/>
            <person name="Tindall B.J."/>
        </authorList>
    </citation>
    <scope>NUCLEOTIDE SEQUENCE [LARGE SCALE GENOMIC DNA]</scope>
    <source>
        <strain evidence="1">KT71</strain>
    </source>
</reference>
<name>A4AB21_9GAMM</name>
<evidence type="ECO:0000313" key="2">
    <source>
        <dbReference type="Proteomes" id="UP000019205"/>
    </source>
</evidence>
<proteinExistence type="predicted"/>
<dbReference type="AlphaFoldDB" id="A4AB21"/>
<dbReference type="Proteomes" id="UP000019205">
    <property type="component" value="Chromosome"/>
</dbReference>
<accession>A4AB21</accession>
<dbReference type="RefSeq" id="WP_023660094.1">
    <property type="nucleotide sequence ID" value="NZ_CM002299.1"/>
</dbReference>
<evidence type="ECO:0000313" key="1">
    <source>
        <dbReference type="EMBL" id="EAQ96893.2"/>
    </source>
</evidence>
<dbReference type="STRING" id="314285.KT71_11349"/>
<protein>
    <submittedName>
        <fullName evidence="1">Uncharacterized protein</fullName>
    </submittedName>
</protein>
<organism evidence="1 2">
    <name type="scientific">Congregibacter litoralis KT71</name>
    <dbReference type="NCBI Taxonomy" id="314285"/>
    <lineage>
        <taxon>Bacteria</taxon>
        <taxon>Pseudomonadati</taxon>
        <taxon>Pseudomonadota</taxon>
        <taxon>Gammaproteobacteria</taxon>
        <taxon>Cellvibrionales</taxon>
        <taxon>Halieaceae</taxon>
        <taxon>Congregibacter</taxon>
    </lineage>
</organism>
<comment type="caution">
    <text evidence="1">The sequence shown here is derived from an EMBL/GenBank/DDBJ whole genome shotgun (WGS) entry which is preliminary data.</text>
</comment>
<keyword evidence="2" id="KW-1185">Reference proteome</keyword>
<dbReference type="eggNOG" id="COG0553">
    <property type="taxonomic scope" value="Bacteria"/>
</dbReference>
<gene>
    <name evidence="1" type="ORF">KT71_11349</name>
</gene>
<dbReference type="EMBL" id="AAOA02000003">
    <property type="protein sequence ID" value="EAQ96893.2"/>
    <property type="molecule type" value="Genomic_DNA"/>
</dbReference>
<sequence>MAIHVNPVIAPQMSGLIEGRQKELNTREAEARTQKAKKFVKAERQLNEKIAKLHEQLAQTRQDFHLTPEHILAAVQTGLSIAEKPALKPAALADAPDGSVFKMPELTGNWAACTKGLRHPYTHVIRPITFDHEVAKGRDDVVLVHLNHRLVQMCLRLLRAEVWALSDVKRMHRVTLRSLPDDRIEGVAAVIVSRLVVTGGNHHRLHEEITYSGGYLKDKTYSRETGVKKLDDLLATAKPADANDSLCDALKLRFDRNLDSVQKTIDARSKERLKDLEGTLQRRKDTEIRDISTVLDELEASIKAELKSAEDPEQLSLFTEDERTQVRRDLDALKARLSRIPEEREQEIQAIEYRYGDYVARTFPVAVVFLVPQSMVGES</sequence>
<dbReference type="HOGENOM" id="CLU_729032_0_0_6"/>